<organism evidence="2 3">
    <name type="scientific">Trifolium medium</name>
    <dbReference type="NCBI Taxonomy" id="97028"/>
    <lineage>
        <taxon>Eukaryota</taxon>
        <taxon>Viridiplantae</taxon>
        <taxon>Streptophyta</taxon>
        <taxon>Embryophyta</taxon>
        <taxon>Tracheophyta</taxon>
        <taxon>Spermatophyta</taxon>
        <taxon>Magnoliopsida</taxon>
        <taxon>eudicotyledons</taxon>
        <taxon>Gunneridae</taxon>
        <taxon>Pentapetalae</taxon>
        <taxon>rosids</taxon>
        <taxon>fabids</taxon>
        <taxon>Fabales</taxon>
        <taxon>Fabaceae</taxon>
        <taxon>Papilionoideae</taxon>
        <taxon>50 kb inversion clade</taxon>
        <taxon>NPAAA clade</taxon>
        <taxon>Hologalegina</taxon>
        <taxon>IRL clade</taxon>
        <taxon>Trifolieae</taxon>
        <taxon>Trifolium</taxon>
    </lineage>
</organism>
<sequence length="416" mass="47010">HYHQTNPEPKGVKKKWKPKNDDVALIAHASHRDSSSEDWYFDSGCSKHMTGILGSGCLVNDELPKLDNVLLVRGLKVNLISISQLCDQGMDVNFNKGELLVTDNLGKVVMKGRRSIDNCYLWKPKENAQLSTCLIKEGETNLRHQKHEHLKLQDICRDQKGKQTYMFHSKLQHLVISRFLEPLQMDPMGPMQVEGIGRRRYASEFCVSEDIKLEVTSLIEAQQNGVVDSTIQESASFILHAKDSPYQFSAEAMCTACYTHNHVPLRKGTTCTLYELWKGRNITMKHLHVFVSKCCILADKGQKGKLDPNNDIGIFIGYFTTRAFNSRTKTMMVSVITVIDNSSILRISDVAKDVATPHRSNSPTNEDADINSDATKPASARQRRILQSEFKRITLLISPLDIQLEELPLGEQMKQL</sequence>
<evidence type="ECO:0000256" key="1">
    <source>
        <dbReference type="SAM" id="MobiDB-lite"/>
    </source>
</evidence>
<keyword evidence="3" id="KW-1185">Reference proteome</keyword>
<protein>
    <submittedName>
        <fullName evidence="2">Copia protein (Gag-int-pol protein)</fullName>
    </submittedName>
</protein>
<proteinExistence type="predicted"/>
<evidence type="ECO:0000313" key="2">
    <source>
        <dbReference type="EMBL" id="MCH84762.1"/>
    </source>
</evidence>
<feature type="region of interest" description="Disordered" evidence="1">
    <location>
        <begin position="355"/>
        <end position="380"/>
    </location>
</feature>
<dbReference type="EMBL" id="LXQA010007334">
    <property type="protein sequence ID" value="MCH84762.1"/>
    <property type="molecule type" value="Genomic_DNA"/>
</dbReference>
<dbReference type="SUPFAM" id="SSF53098">
    <property type="entry name" value="Ribonuclease H-like"/>
    <property type="match status" value="1"/>
</dbReference>
<dbReference type="PANTHER" id="PTHR42648">
    <property type="entry name" value="TRANSPOSASE, PUTATIVE-RELATED"/>
    <property type="match status" value="1"/>
</dbReference>
<dbReference type="InterPro" id="IPR036397">
    <property type="entry name" value="RNaseH_sf"/>
</dbReference>
<dbReference type="AlphaFoldDB" id="A0A392MB85"/>
<comment type="caution">
    <text evidence="2">The sequence shown here is derived from an EMBL/GenBank/DDBJ whole genome shotgun (WGS) entry which is preliminary data.</text>
</comment>
<dbReference type="Gene3D" id="3.30.420.10">
    <property type="entry name" value="Ribonuclease H-like superfamily/Ribonuclease H"/>
    <property type="match status" value="1"/>
</dbReference>
<feature type="non-terminal residue" evidence="2">
    <location>
        <position position="1"/>
    </location>
</feature>
<dbReference type="GO" id="GO:0003676">
    <property type="term" value="F:nucleic acid binding"/>
    <property type="evidence" value="ECO:0007669"/>
    <property type="project" value="InterPro"/>
</dbReference>
<dbReference type="Proteomes" id="UP000265520">
    <property type="component" value="Unassembled WGS sequence"/>
</dbReference>
<reference evidence="2 3" key="1">
    <citation type="journal article" date="2018" name="Front. Plant Sci.">
        <title>Red Clover (Trifolium pratense) and Zigzag Clover (T. medium) - A Picture of Genomic Similarities and Differences.</title>
        <authorList>
            <person name="Dluhosova J."/>
            <person name="Istvanek J."/>
            <person name="Nedelnik J."/>
            <person name="Repkova J."/>
        </authorList>
    </citation>
    <scope>NUCLEOTIDE SEQUENCE [LARGE SCALE GENOMIC DNA]</scope>
    <source>
        <strain evidence="3">cv. 10/8</strain>
        <tissue evidence="2">Leaf</tissue>
    </source>
</reference>
<gene>
    <name evidence="2" type="ORF">A2U01_0005598</name>
</gene>
<dbReference type="InterPro" id="IPR039537">
    <property type="entry name" value="Retrotran_Ty1/copia-like"/>
</dbReference>
<accession>A0A392MB85</accession>
<dbReference type="InterPro" id="IPR012337">
    <property type="entry name" value="RNaseH-like_sf"/>
</dbReference>
<name>A0A392MB85_9FABA</name>
<dbReference type="PANTHER" id="PTHR42648:SF21">
    <property type="entry name" value="CYSTEINE-RICH RLK (RECEPTOR-LIKE PROTEIN KINASE) 8"/>
    <property type="match status" value="1"/>
</dbReference>
<evidence type="ECO:0000313" key="3">
    <source>
        <dbReference type="Proteomes" id="UP000265520"/>
    </source>
</evidence>